<dbReference type="EMBL" id="UYSU01033659">
    <property type="protein sequence ID" value="VDL92759.1"/>
    <property type="molecule type" value="Genomic_DNA"/>
</dbReference>
<keyword evidence="5 9" id="KW-0175">Coiled coil</keyword>
<evidence type="ECO:0000256" key="5">
    <source>
        <dbReference type="ARBA" id="ARBA00023054"/>
    </source>
</evidence>
<evidence type="ECO:0000256" key="8">
    <source>
        <dbReference type="ARBA" id="ARBA00034106"/>
    </source>
</evidence>
<evidence type="ECO:0000256" key="1">
    <source>
        <dbReference type="ARBA" id="ARBA00004245"/>
    </source>
</evidence>
<feature type="coiled-coil region" evidence="9">
    <location>
        <begin position="534"/>
        <end position="617"/>
    </location>
</feature>
<dbReference type="STRING" id="70667.A0A3P7C379"/>
<keyword evidence="12" id="KW-1185">Reference proteome</keyword>
<keyword evidence="3" id="KW-0597">Phosphoprotein</keyword>
<feature type="coiled-coil region" evidence="9">
    <location>
        <begin position="804"/>
        <end position="903"/>
    </location>
</feature>
<evidence type="ECO:0000256" key="7">
    <source>
        <dbReference type="ARBA" id="ARBA00023273"/>
    </source>
</evidence>
<evidence type="ECO:0000256" key="9">
    <source>
        <dbReference type="SAM" id="Coils"/>
    </source>
</evidence>
<dbReference type="GO" id="GO:0030424">
    <property type="term" value="C:axon"/>
    <property type="evidence" value="ECO:0007669"/>
    <property type="project" value="UniProtKB-SubCell"/>
</dbReference>
<dbReference type="Pfam" id="PF10174">
    <property type="entry name" value="Cast"/>
    <property type="match status" value="1"/>
</dbReference>
<sequence length="926" mass="104759">MDMARHETESLRQNIRETQTLRALVDTKESKILTLENEIRLLEDEITRLRDEGITTPNTSLSSGIEDVDRTLNTFRSNERLLKSKRISVSFYHLTSSSSSPPQKVDFLTSELSKRESEIYALQSRLEMTEKQQQDQNHHISVLKEQVKARENKVTMLTADLEDFRKRLKEKEGLLEKKTKLLGTNTTCKRQLETEVTELKDQIDLKERKISLLQRKIENLEELVTEKESQLAGAKSRLSRLNTEKTGSDGSKANLEDTLKEKDRQIERSLKENLQRLENETNEELESQKRLQSELRSRLDIALRDLDEKTSQLAELREEMAQLRSVRYKRDTEISQLQSQLGQRDAEISSLKLEKQMLQKQMTTESEMKYSKIVSDLEGQVNHYMESASKLQTEVDRLLSMIRNSDSEKLDKDNQIHELEEQLHDAQSQISSLKRAQQMDRKKNAQFLDEARQRADNIQSDAEVLKCATDGEGARRVSAGKAKYAYASLVLKLAHSISLDLLVLEDANYLNFEVSCLPSNRTENTQYTLPTNMMSEKEVRIRELEQALRESVRLTAEREAHVASREDSTRQLEQQIRELRSNVEHLQRERNNLSAQLASQQEELRDRESQLKNLESDCVCTLLAQILLNKPEIDEGAFQGYIPELEKLRRANQDANLKIAALIKLVHGHEDHLTEQDRSVLATIPMFPGFVAKGSLGGKLQTRIWGPTSGSVPNVGLLAPAIGGTVGGASGTAYLGTGASTGGATSPHFAGSAFQLIGSNSAAATAAALSAGGISMPMQTADSILLGRLLHEKETMLQQQLQDLTRLRFQNSEMDVKMKALQRELENKNTRLNALESSQAADMLTGLGEWQNPMSRIQVTQAELTTLRQSNAELREKLTQTSAATLETERLKLELAKVKEERETLVSYSPNFLKGSVFVCSRGQEW</sequence>
<evidence type="ECO:0000313" key="12">
    <source>
        <dbReference type="Proteomes" id="UP000275846"/>
    </source>
</evidence>
<accession>A0A3P7C379</accession>
<feature type="compositionally biased region" description="Basic and acidic residues" evidence="10">
    <location>
        <begin position="254"/>
        <end position="263"/>
    </location>
</feature>
<dbReference type="Gene3D" id="1.10.287.1490">
    <property type="match status" value="1"/>
</dbReference>
<gene>
    <name evidence="11" type="ORF">SSLN_LOCUS6374</name>
</gene>
<dbReference type="PANTHER" id="PTHR18861:SF0">
    <property type="entry name" value="BRUCHPILOT, ISOFORM J"/>
    <property type="match status" value="1"/>
</dbReference>
<evidence type="ECO:0000256" key="10">
    <source>
        <dbReference type="SAM" id="MobiDB-lite"/>
    </source>
</evidence>
<name>A0A3P7C379_SCHSO</name>
<evidence type="ECO:0000313" key="11">
    <source>
        <dbReference type="EMBL" id="VDL92759.1"/>
    </source>
</evidence>
<keyword evidence="2" id="KW-0963">Cytoplasm</keyword>
<dbReference type="InterPro" id="IPR019323">
    <property type="entry name" value="ELKS/CAST"/>
</dbReference>
<dbReference type="GO" id="GO:0098882">
    <property type="term" value="F:structural constituent of presynaptic active zone"/>
    <property type="evidence" value="ECO:0007669"/>
    <property type="project" value="TreeGrafter"/>
</dbReference>
<dbReference type="GO" id="GO:0007274">
    <property type="term" value="P:neuromuscular synaptic transmission"/>
    <property type="evidence" value="ECO:0007669"/>
    <property type="project" value="TreeGrafter"/>
</dbReference>
<keyword evidence="4" id="KW-0770">Synapse</keyword>
<evidence type="ECO:0000256" key="2">
    <source>
        <dbReference type="ARBA" id="ARBA00022490"/>
    </source>
</evidence>
<dbReference type="Proteomes" id="UP000275846">
    <property type="component" value="Unassembled WGS sequence"/>
</dbReference>
<feature type="coiled-coil region" evidence="9">
    <location>
        <begin position="374"/>
        <end position="468"/>
    </location>
</feature>
<comment type="subcellular location">
    <subcellularLocation>
        <location evidence="1">Cytoplasm</location>
        <location evidence="1">Cytoskeleton</location>
    </subcellularLocation>
    <subcellularLocation>
        <location evidence="8">Presynapse</location>
    </subcellularLocation>
</comment>
<feature type="region of interest" description="Disordered" evidence="10">
    <location>
        <begin position="232"/>
        <end position="263"/>
    </location>
</feature>
<dbReference type="PANTHER" id="PTHR18861">
    <property type="entry name" value="ELKS/RAB6-INTERACTING/CAST PROTEIN"/>
    <property type="match status" value="1"/>
</dbReference>
<evidence type="ECO:0000256" key="3">
    <source>
        <dbReference type="ARBA" id="ARBA00022553"/>
    </source>
</evidence>
<dbReference type="OrthoDB" id="2019763at2759"/>
<evidence type="ECO:0000256" key="4">
    <source>
        <dbReference type="ARBA" id="ARBA00023018"/>
    </source>
</evidence>
<feature type="coiled-coil region" evidence="9">
    <location>
        <begin position="25"/>
        <end position="52"/>
    </location>
</feature>
<proteinExistence type="predicted"/>
<protein>
    <submittedName>
        <fullName evidence="11">Uncharacterized protein</fullName>
    </submittedName>
</protein>
<keyword evidence="6" id="KW-0206">Cytoskeleton</keyword>
<organism evidence="11 12">
    <name type="scientific">Schistocephalus solidus</name>
    <name type="common">Tapeworm</name>
    <dbReference type="NCBI Taxonomy" id="70667"/>
    <lineage>
        <taxon>Eukaryota</taxon>
        <taxon>Metazoa</taxon>
        <taxon>Spiralia</taxon>
        <taxon>Lophotrochozoa</taxon>
        <taxon>Platyhelminthes</taxon>
        <taxon>Cestoda</taxon>
        <taxon>Eucestoda</taxon>
        <taxon>Diphyllobothriidea</taxon>
        <taxon>Diphyllobothriidae</taxon>
        <taxon>Schistocephalus</taxon>
    </lineage>
</organism>
<keyword evidence="7" id="KW-0966">Cell projection</keyword>
<dbReference type="GO" id="GO:0048167">
    <property type="term" value="P:regulation of synaptic plasticity"/>
    <property type="evidence" value="ECO:0007669"/>
    <property type="project" value="TreeGrafter"/>
</dbReference>
<dbReference type="GO" id="GO:0048788">
    <property type="term" value="C:cytoskeleton of presynaptic active zone"/>
    <property type="evidence" value="ECO:0007669"/>
    <property type="project" value="TreeGrafter"/>
</dbReference>
<reference evidence="11 12" key="1">
    <citation type="submission" date="2018-11" db="EMBL/GenBank/DDBJ databases">
        <authorList>
            <consortium name="Pathogen Informatics"/>
        </authorList>
    </citation>
    <scope>NUCLEOTIDE SEQUENCE [LARGE SCALE GENOMIC DNA]</scope>
    <source>
        <strain evidence="11 12">NST_G2</strain>
    </source>
</reference>
<dbReference type="AlphaFoldDB" id="A0A3P7C379"/>
<evidence type="ECO:0000256" key="6">
    <source>
        <dbReference type="ARBA" id="ARBA00023212"/>
    </source>
</evidence>